<evidence type="ECO:0000256" key="5">
    <source>
        <dbReference type="ARBA" id="ARBA00022827"/>
    </source>
</evidence>
<comment type="catalytic activity">
    <reaction evidence="7">
        <text>(6S)-5-methyl-5,6,7,8-tetrahydrofolate + NAD(+) = (6R)-5,10-methylene-5,6,7,8-tetrahydrofolate + NADH + H(+)</text>
        <dbReference type="Rhea" id="RHEA:19821"/>
        <dbReference type="ChEBI" id="CHEBI:15378"/>
        <dbReference type="ChEBI" id="CHEBI:15636"/>
        <dbReference type="ChEBI" id="CHEBI:18608"/>
        <dbReference type="ChEBI" id="CHEBI:57540"/>
        <dbReference type="ChEBI" id="CHEBI:57945"/>
        <dbReference type="EC" id="1.5.1.54"/>
    </reaction>
    <physiologicalReaction direction="right-to-left" evidence="7">
        <dbReference type="Rhea" id="RHEA:19823"/>
    </physiologicalReaction>
</comment>
<dbReference type="InterPro" id="IPR003171">
    <property type="entry name" value="Mehydrof_redctse-like"/>
</dbReference>
<dbReference type="GO" id="GO:0005829">
    <property type="term" value="C:cytosol"/>
    <property type="evidence" value="ECO:0007669"/>
    <property type="project" value="TreeGrafter"/>
</dbReference>
<comment type="cofactor">
    <cofactor evidence="1 8">
        <name>FAD</name>
        <dbReference type="ChEBI" id="CHEBI:57692"/>
    </cofactor>
</comment>
<evidence type="ECO:0000256" key="4">
    <source>
        <dbReference type="ARBA" id="ARBA00022630"/>
    </source>
</evidence>
<evidence type="ECO:0000256" key="1">
    <source>
        <dbReference type="ARBA" id="ARBA00001974"/>
    </source>
</evidence>
<dbReference type="PANTHER" id="PTHR45754">
    <property type="entry name" value="METHYLENETETRAHYDROFOLATE REDUCTASE"/>
    <property type="match status" value="1"/>
</dbReference>
<evidence type="ECO:0000256" key="3">
    <source>
        <dbReference type="ARBA" id="ARBA00006743"/>
    </source>
</evidence>
<evidence type="ECO:0000256" key="8">
    <source>
        <dbReference type="RuleBase" id="RU003862"/>
    </source>
</evidence>
<comment type="caution">
    <text evidence="10">The sequence shown here is derived from an EMBL/GenBank/DDBJ whole genome shotgun (WGS) entry which is preliminary data.</text>
</comment>
<keyword evidence="11" id="KW-1185">Reference proteome</keyword>
<evidence type="ECO:0000313" key="11">
    <source>
        <dbReference type="Proteomes" id="UP000243528"/>
    </source>
</evidence>
<dbReference type="Gene3D" id="3.20.20.220">
    <property type="match status" value="1"/>
</dbReference>
<comment type="pathway">
    <text evidence="2 8">One-carbon metabolism; tetrahydrofolate interconversion.</text>
</comment>
<dbReference type="Pfam" id="PF02219">
    <property type="entry name" value="MTHFR"/>
    <property type="match status" value="1"/>
</dbReference>
<reference evidence="10 11" key="1">
    <citation type="submission" date="2018-03" db="EMBL/GenBank/DDBJ databases">
        <title>Genomic Encyclopedia of Archaeal and Bacterial Type Strains, Phase II (KMG-II): from individual species to whole genera.</title>
        <authorList>
            <person name="Goeker M."/>
        </authorList>
    </citation>
    <scope>NUCLEOTIDE SEQUENCE [LARGE SCALE GENOMIC DNA]</scope>
    <source>
        <strain evidence="10 11">DSM 45211</strain>
    </source>
</reference>
<dbReference type="AlphaFoldDB" id="A0A2P8DIE4"/>
<evidence type="ECO:0000313" key="10">
    <source>
        <dbReference type="EMBL" id="PSK96968.1"/>
    </source>
</evidence>
<dbReference type="GO" id="GO:0071949">
    <property type="term" value="F:FAD binding"/>
    <property type="evidence" value="ECO:0007669"/>
    <property type="project" value="TreeGrafter"/>
</dbReference>
<feature type="region of interest" description="Disordered" evidence="9">
    <location>
        <begin position="1"/>
        <end position="24"/>
    </location>
</feature>
<keyword evidence="6 8" id="KW-0560">Oxidoreductase</keyword>
<name>A0A2P8DIE4_9ACTN</name>
<feature type="compositionally biased region" description="Low complexity" evidence="9">
    <location>
        <begin position="296"/>
        <end position="311"/>
    </location>
</feature>
<dbReference type="UniPathway" id="UPA00193"/>
<gene>
    <name evidence="10" type="ORF">CLV30_12456</name>
</gene>
<accession>A0A2P8DIE4</accession>
<dbReference type="GO" id="GO:0035999">
    <property type="term" value="P:tetrahydrofolate interconversion"/>
    <property type="evidence" value="ECO:0007669"/>
    <property type="project" value="UniProtKB-UniPathway"/>
</dbReference>
<comment type="similarity">
    <text evidence="3 8">Belongs to the methylenetetrahydrofolate reductase family.</text>
</comment>
<dbReference type="EMBL" id="PYGE01000024">
    <property type="protein sequence ID" value="PSK96968.1"/>
    <property type="molecule type" value="Genomic_DNA"/>
</dbReference>
<keyword evidence="5 8" id="KW-0274">FAD</keyword>
<sequence>MSAVTVSMPKVRGSRARRVSSPLPGEPRYEILPLPGVLDALAELPAGAAVTVTASPRHGVDATVELTERLAAQGLRAVPHLAARQIHDHTELALVVERLTAAGVLDVFVVGGDATEPAGEFPDGLALLRGLDALGRPFEHVGVPSYPEGHPLIDDDTLWTALADKEPYATYIVTQMCFDADTICDHAAEIRRRGITLPIVAGVPGVVDTAKLLRVSLRIGIGDSVRFIRKNRSTTVRLLDPRGFRPDALTRRLGEHVRAGRCDISGLHVYTFNHIGPTVRRMARLHSPETEVTGWSSPRTSRSPAARSSSR</sequence>
<dbReference type="Proteomes" id="UP000243528">
    <property type="component" value="Unassembled WGS sequence"/>
</dbReference>
<dbReference type="GO" id="GO:0009086">
    <property type="term" value="P:methionine biosynthetic process"/>
    <property type="evidence" value="ECO:0007669"/>
    <property type="project" value="TreeGrafter"/>
</dbReference>
<feature type="region of interest" description="Disordered" evidence="9">
    <location>
        <begin position="288"/>
        <end position="311"/>
    </location>
</feature>
<keyword evidence="4 8" id="KW-0285">Flavoprotein</keyword>
<evidence type="ECO:0000256" key="6">
    <source>
        <dbReference type="ARBA" id="ARBA00023002"/>
    </source>
</evidence>
<dbReference type="PANTHER" id="PTHR45754:SF3">
    <property type="entry name" value="METHYLENETETRAHYDROFOLATE REDUCTASE (NADPH)"/>
    <property type="match status" value="1"/>
</dbReference>
<dbReference type="InterPro" id="IPR029041">
    <property type="entry name" value="FAD-linked_oxidoreductase-like"/>
</dbReference>
<dbReference type="SUPFAM" id="SSF51730">
    <property type="entry name" value="FAD-linked oxidoreductase"/>
    <property type="match status" value="1"/>
</dbReference>
<dbReference type="GO" id="GO:0106312">
    <property type="term" value="F:methylenetetrahydrofolate reductase (NADH) activity"/>
    <property type="evidence" value="ECO:0007669"/>
    <property type="project" value="UniProtKB-EC"/>
</dbReference>
<organism evidence="10 11">
    <name type="scientific">Haloactinopolyspora alba</name>
    <dbReference type="NCBI Taxonomy" id="648780"/>
    <lineage>
        <taxon>Bacteria</taxon>
        <taxon>Bacillati</taxon>
        <taxon>Actinomycetota</taxon>
        <taxon>Actinomycetes</taxon>
        <taxon>Jiangellales</taxon>
        <taxon>Jiangellaceae</taxon>
        <taxon>Haloactinopolyspora</taxon>
    </lineage>
</organism>
<evidence type="ECO:0000256" key="2">
    <source>
        <dbReference type="ARBA" id="ARBA00004777"/>
    </source>
</evidence>
<proteinExistence type="inferred from homology"/>
<evidence type="ECO:0000256" key="9">
    <source>
        <dbReference type="SAM" id="MobiDB-lite"/>
    </source>
</evidence>
<evidence type="ECO:0000256" key="7">
    <source>
        <dbReference type="ARBA" id="ARBA00048628"/>
    </source>
</evidence>
<protein>
    <recommendedName>
        <fullName evidence="8">Methylenetetrahydrofolate reductase</fullName>
    </recommendedName>
</protein>